<dbReference type="PANTHER" id="PTHR47219">
    <property type="entry name" value="RAB GTPASE-ACTIVATING PROTEIN 1-LIKE"/>
    <property type="match status" value="1"/>
</dbReference>
<keyword evidence="1" id="KW-0175">Coiled coil</keyword>
<evidence type="ECO:0008006" key="7">
    <source>
        <dbReference type="Google" id="ProtNLM"/>
    </source>
</evidence>
<dbReference type="InterPro" id="IPR000195">
    <property type="entry name" value="Rab-GAP-TBC_dom"/>
</dbReference>
<keyword evidence="6" id="KW-1185">Reference proteome</keyword>
<dbReference type="InterPro" id="IPR001849">
    <property type="entry name" value="PH_domain"/>
</dbReference>
<protein>
    <recommendedName>
        <fullName evidence="7">TBC1 domain family member 2B</fullName>
    </recommendedName>
</protein>
<accession>A0ABN8Q471</accession>
<dbReference type="Gene3D" id="2.30.29.30">
    <property type="entry name" value="Pleckstrin-homology domain (PH domain)/Phosphotyrosine-binding domain (PTB)"/>
    <property type="match status" value="1"/>
</dbReference>
<reference evidence="5 6" key="1">
    <citation type="submission" date="2022-05" db="EMBL/GenBank/DDBJ databases">
        <authorList>
            <consortium name="Genoscope - CEA"/>
            <person name="William W."/>
        </authorList>
    </citation>
    <scope>NUCLEOTIDE SEQUENCE [LARGE SCALE GENOMIC DNA]</scope>
</reference>
<feature type="compositionally biased region" description="Polar residues" evidence="2">
    <location>
        <begin position="12"/>
        <end position="27"/>
    </location>
</feature>
<feature type="compositionally biased region" description="Polar residues" evidence="2">
    <location>
        <begin position="290"/>
        <end position="316"/>
    </location>
</feature>
<dbReference type="SMART" id="SM00233">
    <property type="entry name" value="PH"/>
    <property type="match status" value="1"/>
</dbReference>
<feature type="region of interest" description="Disordered" evidence="2">
    <location>
        <begin position="1"/>
        <end position="46"/>
    </location>
</feature>
<feature type="compositionally biased region" description="Basic and acidic residues" evidence="2">
    <location>
        <begin position="31"/>
        <end position="40"/>
    </location>
</feature>
<dbReference type="InterPro" id="IPR035969">
    <property type="entry name" value="Rab-GAP_TBC_sf"/>
</dbReference>
<feature type="region of interest" description="Disordered" evidence="2">
    <location>
        <begin position="492"/>
        <end position="522"/>
    </location>
</feature>
<dbReference type="SUPFAM" id="SSF47923">
    <property type="entry name" value="Ypt/Rab-GAP domain of gyp1p"/>
    <property type="match status" value="2"/>
</dbReference>
<feature type="compositionally biased region" description="Acidic residues" evidence="2">
    <location>
        <begin position="500"/>
        <end position="509"/>
    </location>
</feature>
<dbReference type="InterPro" id="IPR011993">
    <property type="entry name" value="PH-like_dom_sf"/>
</dbReference>
<dbReference type="PROSITE" id="PS50003">
    <property type="entry name" value="PH_DOMAIN"/>
    <property type="match status" value="1"/>
</dbReference>
<sequence length="1005" mass="115307">MEDSWELVTVPSEIQRSTVGKQSPSDGSETSLEKNEENSKSKKVSSASPKLCGFLNKLGAKGIKTWKTRWFVYDERKCRLYYYRTPQDFTPLGLIDLAKASFSFEVEDASRLTQFQICTSGRTYQLQAKDKQTMMFWLQELQAKRREFSRKRANNVVQNKGDIAALGQSTCGLLAEEEETTDEKNVDMPTVPIIDPVPAPQFVGEDAAAMKSPSQSILSNFSFTNLKTEIKNISAKRSSVVLSQQSPPVNISAPLSGSEMMEHLMLEETAKASRTQSVAEEQIDEDESKSSFQSHIAFTNETAEASEKTNTQQQPDGTEEKTRPFSSTFLRAGTLKRKITGNRTQNQQGGAGRPLSRCCDCDKLQEALSNAEKKLESAKDEVQVRQDVIESLHEHLRKFELEKSNLRTNDKDDEQRSFSEEMKDKLIYIAQLEEKLKEQTEELKKADNKIKANNKELRECRDQIQMYQEMTAVKDQVVVSLTNQVYALENATVEGKEMKEEDYENDDDPTSTPPEPSSTESKIDDIQEIGKLKETCQAYVLQNRFLNSEILEFNKLRAHDEEILKAQKMRLATVEAEMCKYKSKYFLVLREFQKPRKDGESWGVDEEVISRLVEDAIDSESREVQTMSRSSIQPFDQWGFRQNLDGDDEEAFLSIAKKLDRRSEELKANLSHQEMSVEVKWENYMIAHKNRDFQKTPELKVLVRAGIPHEHRAIIWKKCIDECVQDTRKIAGDGYYQQLLESIKGRPSPAVKQIELDLLRTLPNNKHYERLDADGTSKLRDVLLAYSWHNPDVGYCQGLNRLVAIALLYLTAEESFWCLVAIVEHLIPKDYYSKTLVASQADQRVLKDLLAEKLPRLNNHFETLCVDLSLVSFNWFLTVFVDNFPVQTTLRVWDTFLFEGNKVLFRFALAVFKSTEEELLKCQDHMGIFNFLRQMPEKITDANTLSQIAFQLLNPFPMKMIRTKRAYHLEVVKNELADLDKLREEYVTSKADEPESRDGDMLGED</sequence>
<evidence type="ECO:0000313" key="5">
    <source>
        <dbReference type="EMBL" id="CAH3154885.1"/>
    </source>
</evidence>
<dbReference type="InterPro" id="IPR050302">
    <property type="entry name" value="Rab_GAP_TBC_domain"/>
</dbReference>
<dbReference type="SMART" id="SM00164">
    <property type="entry name" value="TBC"/>
    <property type="match status" value="1"/>
</dbReference>
<dbReference type="Pfam" id="PF00566">
    <property type="entry name" value="RabGAP-TBC"/>
    <property type="match status" value="1"/>
</dbReference>
<dbReference type="Pfam" id="PF00169">
    <property type="entry name" value="PH"/>
    <property type="match status" value="1"/>
</dbReference>
<evidence type="ECO:0000259" key="4">
    <source>
        <dbReference type="PROSITE" id="PS50086"/>
    </source>
</evidence>
<proteinExistence type="predicted"/>
<comment type="caution">
    <text evidence="5">The sequence shown here is derived from an EMBL/GenBank/DDBJ whole genome shotgun (WGS) entry which is preliminary data.</text>
</comment>
<evidence type="ECO:0000259" key="3">
    <source>
        <dbReference type="PROSITE" id="PS50003"/>
    </source>
</evidence>
<gene>
    <name evidence="5" type="ORF">PEVE_00001538</name>
</gene>
<feature type="coiled-coil region" evidence="1">
    <location>
        <begin position="361"/>
        <end position="470"/>
    </location>
</feature>
<dbReference type="Proteomes" id="UP001159427">
    <property type="component" value="Unassembled WGS sequence"/>
</dbReference>
<evidence type="ECO:0000256" key="1">
    <source>
        <dbReference type="SAM" id="Coils"/>
    </source>
</evidence>
<feature type="domain" description="Rab-GAP TBC" evidence="4">
    <location>
        <begin position="706"/>
        <end position="900"/>
    </location>
</feature>
<organism evidence="5 6">
    <name type="scientific">Porites evermanni</name>
    <dbReference type="NCBI Taxonomy" id="104178"/>
    <lineage>
        <taxon>Eukaryota</taxon>
        <taxon>Metazoa</taxon>
        <taxon>Cnidaria</taxon>
        <taxon>Anthozoa</taxon>
        <taxon>Hexacorallia</taxon>
        <taxon>Scleractinia</taxon>
        <taxon>Fungiina</taxon>
        <taxon>Poritidae</taxon>
        <taxon>Porites</taxon>
    </lineage>
</organism>
<evidence type="ECO:0000256" key="2">
    <source>
        <dbReference type="SAM" id="MobiDB-lite"/>
    </source>
</evidence>
<dbReference type="PANTHER" id="PTHR47219:SF20">
    <property type="entry name" value="TBC1 DOMAIN FAMILY MEMBER 2B"/>
    <property type="match status" value="1"/>
</dbReference>
<evidence type="ECO:0000313" key="6">
    <source>
        <dbReference type="Proteomes" id="UP001159427"/>
    </source>
</evidence>
<feature type="region of interest" description="Disordered" evidence="2">
    <location>
        <begin position="271"/>
        <end position="326"/>
    </location>
</feature>
<name>A0ABN8Q471_9CNID</name>
<feature type="domain" description="PH" evidence="3">
    <location>
        <begin position="48"/>
        <end position="146"/>
    </location>
</feature>
<dbReference type="Gene3D" id="1.10.472.80">
    <property type="entry name" value="Ypt/Rab-GAP domain of gyp1p, domain 3"/>
    <property type="match status" value="1"/>
</dbReference>
<dbReference type="PROSITE" id="PS50086">
    <property type="entry name" value="TBC_RABGAP"/>
    <property type="match status" value="1"/>
</dbReference>
<dbReference type="CDD" id="cd01265">
    <property type="entry name" value="PH_TBC1D2A"/>
    <property type="match status" value="1"/>
</dbReference>
<dbReference type="EMBL" id="CALNXI010001086">
    <property type="protein sequence ID" value="CAH3154885.1"/>
    <property type="molecule type" value="Genomic_DNA"/>
</dbReference>
<dbReference type="SUPFAM" id="SSF50729">
    <property type="entry name" value="PH domain-like"/>
    <property type="match status" value="1"/>
</dbReference>
<dbReference type="Gene3D" id="1.10.8.270">
    <property type="entry name" value="putative rabgap domain of human tbc1 domain family member 14 like domains"/>
    <property type="match status" value="1"/>
</dbReference>